<dbReference type="Gene3D" id="2.30.38.10">
    <property type="entry name" value="Luciferase, Domain 3"/>
    <property type="match status" value="1"/>
</dbReference>
<dbReference type="PANTHER" id="PTHR45527">
    <property type="entry name" value="NONRIBOSOMAL PEPTIDE SYNTHETASE"/>
    <property type="match status" value="1"/>
</dbReference>
<dbReference type="EMBL" id="LC072720">
    <property type="protein sequence ID" value="BAV57451.1"/>
    <property type="molecule type" value="Genomic_DNA"/>
</dbReference>
<dbReference type="GO" id="GO:0031177">
    <property type="term" value="F:phosphopantetheine binding"/>
    <property type="evidence" value="ECO:0007669"/>
    <property type="project" value="InterPro"/>
</dbReference>
<dbReference type="GO" id="GO:0072330">
    <property type="term" value="P:monocarboxylic acid biosynthetic process"/>
    <property type="evidence" value="ECO:0007669"/>
    <property type="project" value="UniProtKB-ARBA"/>
</dbReference>
<dbReference type="PROSITE" id="PS50075">
    <property type="entry name" value="CARRIER"/>
    <property type="match status" value="1"/>
</dbReference>
<sequence length="611" mass="65746">MTTPVDSVHAAFERQAARTPDAPAVGIAGERLTYGQLNARANRLARHLRDLGVGVETPVGVCLERSVELVVALLAVLKAGGHYVALDPRQPRERHELLVREAGLRIVLVHGPTAEQVAGIAEALPLDSLDQVLAALPEDDLALPVRPDHAAYVAYTSGSTGVPKGAAVPHRAVLRLVRDSDFLTVRPDDVFLMSAPVAFDASTLEIWAPLLNGARLAVLPGGEASLDQLADTVTRERVTVLWLTAGLFHQMAEGPVERLTTLRVLLAGGDVLSARHINRTFAALPGIRVVNGYGPTENTTFTTCHQMTGPVEEGPVPIGRPINGTDVYVLDEALRPVPDGTPGELHAGGSGVARGYVGRAALTADRFLPDPFTTRPGARMYRTGDLVRRRPDGVIEFLGRTDNQVKVRGFRIEPGEIENAMLRLDGVKDAGVVVHTHPEAGKRLAAFFVADASVRPSALRESLGRTLPPYLVPSVFARVDALPLTRNGKVDRAALEQREIRERPDTGAGFREPETDLERELTAVWTDLMGLDEIGVDDDFFALGGHSLLATVLVGRISERYGTRVGPRDLYMNATVSELAEFIEEQLEERNDAATASHATGPAGRPQGGQR</sequence>
<dbReference type="GO" id="GO:0044550">
    <property type="term" value="P:secondary metabolite biosynthetic process"/>
    <property type="evidence" value="ECO:0007669"/>
    <property type="project" value="TreeGrafter"/>
</dbReference>
<evidence type="ECO:0000256" key="4">
    <source>
        <dbReference type="ARBA" id="ARBA00022553"/>
    </source>
</evidence>
<dbReference type="FunFam" id="3.40.50.980:FF:000001">
    <property type="entry name" value="Non-ribosomal peptide synthetase"/>
    <property type="match status" value="1"/>
</dbReference>
<proteinExistence type="inferred from homology"/>
<protein>
    <submittedName>
        <fullName evidence="7">NRPS (A-PCP)</fullName>
    </submittedName>
</protein>
<dbReference type="AlphaFoldDB" id="A0A1B4ZDD4"/>
<dbReference type="Pfam" id="PF00501">
    <property type="entry name" value="AMP-binding"/>
    <property type="match status" value="1"/>
</dbReference>
<dbReference type="Pfam" id="PF00550">
    <property type="entry name" value="PP-binding"/>
    <property type="match status" value="1"/>
</dbReference>
<dbReference type="InterPro" id="IPR020806">
    <property type="entry name" value="PKS_PP-bd"/>
</dbReference>
<dbReference type="InterPro" id="IPR036736">
    <property type="entry name" value="ACP-like_sf"/>
</dbReference>
<dbReference type="InterPro" id="IPR020845">
    <property type="entry name" value="AMP-binding_CS"/>
</dbReference>
<feature type="domain" description="Carrier" evidence="6">
    <location>
        <begin position="512"/>
        <end position="587"/>
    </location>
</feature>
<gene>
    <name evidence="7" type="primary">vzb15</name>
</gene>
<name>A0A1B4ZDD4_9ACTN</name>
<dbReference type="InterPro" id="IPR029058">
    <property type="entry name" value="AB_hydrolase_fold"/>
</dbReference>
<evidence type="ECO:0000256" key="2">
    <source>
        <dbReference type="ARBA" id="ARBA00006432"/>
    </source>
</evidence>
<dbReference type="Pfam" id="PF13193">
    <property type="entry name" value="AMP-binding_C"/>
    <property type="match status" value="1"/>
</dbReference>
<dbReference type="GO" id="GO:0005737">
    <property type="term" value="C:cytoplasm"/>
    <property type="evidence" value="ECO:0007669"/>
    <property type="project" value="TreeGrafter"/>
</dbReference>
<dbReference type="FunFam" id="3.40.50.12780:FF:000012">
    <property type="entry name" value="Non-ribosomal peptide synthetase"/>
    <property type="match status" value="1"/>
</dbReference>
<dbReference type="PROSITE" id="PS00455">
    <property type="entry name" value="AMP_BINDING"/>
    <property type="match status" value="1"/>
</dbReference>
<dbReference type="Gene3D" id="3.40.50.1820">
    <property type="entry name" value="alpha/beta hydrolase"/>
    <property type="match status" value="1"/>
</dbReference>
<dbReference type="SUPFAM" id="SSF56801">
    <property type="entry name" value="Acetyl-CoA synthetase-like"/>
    <property type="match status" value="1"/>
</dbReference>
<organism evidence="7">
    <name type="scientific">Streptomyces sp. SANK 60404</name>
    <dbReference type="NCBI Taxonomy" id="1213862"/>
    <lineage>
        <taxon>Bacteria</taxon>
        <taxon>Bacillati</taxon>
        <taxon>Actinomycetota</taxon>
        <taxon>Actinomycetes</taxon>
        <taxon>Kitasatosporales</taxon>
        <taxon>Streptomycetaceae</taxon>
        <taxon>Streptomyces</taxon>
    </lineage>
</organism>
<dbReference type="NCBIfam" id="TIGR01733">
    <property type="entry name" value="AA-adenyl-dom"/>
    <property type="match status" value="1"/>
</dbReference>
<comment type="similarity">
    <text evidence="2">Belongs to the ATP-dependent AMP-binding enzyme family.</text>
</comment>
<dbReference type="GO" id="GO:0017000">
    <property type="term" value="P:antibiotic biosynthetic process"/>
    <property type="evidence" value="ECO:0007669"/>
    <property type="project" value="UniProtKB-ARBA"/>
</dbReference>
<dbReference type="PANTHER" id="PTHR45527:SF1">
    <property type="entry name" value="FATTY ACID SYNTHASE"/>
    <property type="match status" value="1"/>
</dbReference>
<dbReference type="InterPro" id="IPR010071">
    <property type="entry name" value="AA_adenyl_dom"/>
</dbReference>
<dbReference type="CDD" id="cd12117">
    <property type="entry name" value="A_NRPS_Srf_like"/>
    <property type="match status" value="1"/>
</dbReference>
<dbReference type="FunFam" id="2.30.38.10:FF:000001">
    <property type="entry name" value="Non-ribosomal peptide synthetase PvdI"/>
    <property type="match status" value="1"/>
</dbReference>
<comment type="cofactor">
    <cofactor evidence="1">
        <name>pantetheine 4'-phosphate</name>
        <dbReference type="ChEBI" id="CHEBI:47942"/>
    </cofactor>
</comment>
<keyword evidence="3" id="KW-0596">Phosphopantetheine</keyword>
<dbReference type="SMART" id="SM00823">
    <property type="entry name" value="PKS_PP"/>
    <property type="match status" value="1"/>
</dbReference>
<dbReference type="Gene3D" id="3.40.50.980">
    <property type="match status" value="2"/>
</dbReference>
<evidence type="ECO:0000313" key="7">
    <source>
        <dbReference type="EMBL" id="BAV57451.1"/>
    </source>
</evidence>
<evidence type="ECO:0000256" key="3">
    <source>
        <dbReference type="ARBA" id="ARBA00022450"/>
    </source>
</evidence>
<evidence type="ECO:0000256" key="5">
    <source>
        <dbReference type="SAM" id="MobiDB-lite"/>
    </source>
</evidence>
<dbReference type="GO" id="GO:0043041">
    <property type="term" value="P:amino acid activation for nonribosomal peptide biosynthetic process"/>
    <property type="evidence" value="ECO:0007669"/>
    <property type="project" value="TreeGrafter"/>
</dbReference>
<accession>A0A1B4ZDD4</accession>
<dbReference type="InterPro" id="IPR000873">
    <property type="entry name" value="AMP-dep_synth/lig_dom"/>
</dbReference>
<feature type="region of interest" description="Disordered" evidence="5">
    <location>
        <begin position="587"/>
        <end position="611"/>
    </location>
</feature>
<dbReference type="SUPFAM" id="SSF47336">
    <property type="entry name" value="ACP-like"/>
    <property type="match status" value="1"/>
</dbReference>
<keyword evidence="4" id="KW-0597">Phosphoprotein</keyword>
<reference evidence="7" key="1">
    <citation type="journal article" date="2016" name="Nat. Chem. Biol.">
        <title>Amino-group carrier-protein-mediated secondary metabolite biosynthesis in Streptomyces.</title>
        <authorList>
            <person name="Hasebe F."/>
            <person name="Matsuda K."/>
            <person name="Shiraishi T."/>
            <person name="Futamura Y."/>
            <person name="Nakano T."/>
            <person name="Tomita T."/>
            <person name="Ishigami K."/>
            <person name="Taka H."/>
            <person name="Mineki R."/>
            <person name="Fujimura T."/>
            <person name="Osada H."/>
            <person name="Kuzuyama T."/>
            <person name="Nishiyama M."/>
        </authorList>
    </citation>
    <scope>NUCLEOTIDE SEQUENCE</scope>
    <source>
        <strain evidence="7">SANK 60404</strain>
    </source>
</reference>
<evidence type="ECO:0000256" key="1">
    <source>
        <dbReference type="ARBA" id="ARBA00001957"/>
    </source>
</evidence>
<dbReference type="Gene3D" id="3.30.300.30">
    <property type="match status" value="1"/>
</dbReference>
<dbReference type="FunFam" id="1.10.1200.10:FF:000016">
    <property type="entry name" value="Non-ribosomal peptide synthase"/>
    <property type="match status" value="1"/>
</dbReference>
<dbReference type="InterPro" id="IPR009081">
    <property type="entry name" value="PP-bd_ACP"/>
</dbReference>
<dbReference type="InterPro" id="IPR025110">
    <property type="entry name" value="AMP-bd_C"/>
</dbReference>
<evidence type="ECO:0000259" key="6">
    <source>
        <dbReference type="PROSITE" id="PS50075"/>
    </source>
</evidence>
<dbReference type="InterPro" id="IPR045851">
    <property type="entry name" value="AMP-bd_C_sf"/>
</dbReference>